<feature type="transmembrane region" description="Helical" evidence="9">
    <location>
        <begin position="183"/>
        <end position="201"/>
    </location>
</feature>
<dbReference type="PANTHER" id="PTHR33908:SF3">
    <property type="entry name" value="UNDECAPRENYL PHOSPHATE-ALPHA-4-AMINO-4-DEOXY-L-ARABINOSE ARABINOSYL TRANSFERASE"/>
    <property type="match status" value="1"/>
</dbReference>
<feature type="transmembrane region" description="Helical" evidence="9">
    <location>
        <begin position="561"/>
        <end position="578"/>
    </location>
</feature>
<keyword evidence="2" id="KW-1003">Cell membrane</keyword>
<keyword evidence="6 9" id="KW-1133">Transmembrane helix</keyword>
<dbReference type="PANTHER" id="PTHR33908">
    <property type="entry name" value="MANNOSYLTRANSFERASE YKCB-RELATED"/>
    <property type="match status" value="1"/>
</dbReference>
<dbReference type="RefSeq" id="WP_314799246.1">
    <property type="nucleotide sequence ID" value="NZ_CP130319.1"/>
</dbReference>
<evidence type="ECO:0000256" key="8">
    <source>
        <dbReference type="SAM" id="MobiDB-lite"/>
    </source>
</evidence>
<reference evidence="12" key="1">
    <citation type="submission" date="2022-02" db="EMBL/GenBank/DDBJ databases">
        <title>Paenibacillus sp. MBLB1832 Whole Genome Shotgun Sequencing.</title>
        <authorList>
            <person name="Hwang C.Y."/>
            <person name="Cho E.-S."/>
            <person name="Seo M.-J."/>
        </authorList>
    </citation>
    <scope>NUCLEOTIDE SEQUENCE</scope>
    <source>
        <strain evidence="12">MBLB1832</strain>
    </source>
</reference>
<feature type="transmembrane region" description="Helical" evidence="9">
    <location>
        <begin position="531"/>
        <end position="549"/>
    </location>
</feature>
<dbReference type="AlphaFoldDB" id="A0AA96LP24"/>
<keyword evidence="13" id="KW-1185">Reference proteome</keyword>
<feature type="transmembrane region" description="Helical" evidence="9">
    <location>
        <begin position="85"/>
        <end position="106"/>
    </location>
</feature>
<dbReference type="KEGG" id="proo:MJB10_23620"/>
<keyword evidence="4" id="KW-0808">Transferase</keyword>
<dbReference type="InterPro" id="IPR038731">
    <property type="entry name" value="RgtA/B/C-like"/>
</dbReference>
<feature type="domain" description="Putative mannosyltransferase YkcA/B-like C-terminal" evidence="11">
    <location>
        <begin position="614"/>
        <end position="698"/>
    </location>
</feature>
<keyword evidence="3" id="KW-0328">Glycosyltransferase</keyword>
<evidence type="ECO:0000256" key="5">
    <source>
        <dbReference type="ARBA" id="ARBA00022692"/>
    </source>
</evidence>
<dbReference type="GO" id="GO:0005886">
    <property type="term" value="C:plasma membrane"/>
    <property type="evidence" value="ECO:0007669"/>
    <property type="project" value="UniProtKB-SubCell"/>
</dbReference>
<comment type="subcellular location">
    <subcellularLocation>
        <location evidence="1">Cell membrane</location>
        <topology evidence="1">Multi-pass membrane protein</topology>
    </subcellularLocation>
</comment>
<dbReference type="GO" id="GO:0010041">
    <property type="term" value="P:response to iron(III) ion"/>
    <property type="evidence" value="ECO:0007669"/>
    <property type="project" value="TreeGrafter"/>
</dbReference>
<feature type="domain" description="Glycosyltransferase RgtA/B/C/D-like" evidence="10">
    <location>
        <begin position="64"/>
        <end position="222"/>
    </location>
</feature>
<evidence type="ECO:0000256" key="9">
    <source>
        <dbReference type="SAM" id="Phobius"/>
    </source>
</evidence>
<feature type="transmembrane region" description="Helical" evidence="9">
    <location>
        <begin position="208"/>
        <end position="225"/>
    </location>
</feature>
<feature type="transmembrane region" description="Helical" evidence="9">
    <location>
        <begin position="451"/>
        <end position="468"/>
    </location>
</feature>
<protein>
    <submittedName>
        <fullName evidence="12">Glycosyltransferase family 39 protein</fullName>
    </submittedName>
</protein>
<evidence type="ECO:0000256" key="1">
    <source>
        <dbReference type="ARBA" id="ARBA00004651"/>
    </source>
</evidence>
<gene>
    <name evidence="12" type="ORF">MJB10_23620</name>
</gene>
<feature type="transmembrane region" description="Helical" evidence="9">
    <location>
        <begin position="420"/>
        <end position="439"/>
    </location>
</feature>
<evidence type="ECO:0000256" key="6">
    <source>
        <dbReference type="ARBA" id="ARBA00022989"/>
    </source>
</evidence>
<keyword evidence="5 9" id="KW-0812">Transmembrane</keyword>
<feature type="region of interest" description="Disordered" evidence="8">
    <location>
        <begin position="266"/>
        <end position="312"/>
    </location>
</feature>
<dbReference type="GO" id="GO:0016763">
    <property type="term" value="F:pentosyltransferase activity"/>
    <property type="evidence" value="ECO:0007669"/>
    <property type="project" value="TreeGrafter"/>
</dbReference>
<feature type="transmembrane region" description="Helical" evidence="9">
    <location>
        <begin position="474"/>
        <end position="494"/>
    </location>
</feature>
<feature type="transmembrane region" description="Helical" evidence="9">
    <location>
        <begin position="506"/>
        <end position="525"/>
    </location>
</feature>
<dbReference type="Proteomes" id="UP001304650">
    <property type="component" value="Chromosome"/>
</dbReference>
<dbReference type="InterPro" id="IPR050297">
    <property type="entry name" value="LipidA_mod_glycosyltrf_83"/>
</dbReference>
<name>A0AA96LP24_9BACL</name>
<evidence type="ECO:0000256" key="4">
    <source>
        <dbReference type="ARBA" id="ARBA00022679"/>
    </source>
</evidence>
<evidence type="ECO:0000256" key="7">
    <source>
        <dbReference type="ARBA" id="ARBA00023136"/>
    </source>
</evidence>
<organism evidence="12 13">
    <name type="scientific">Paenibacillus roseopurpureus</name>
    <dbReference type="NCBI Taxonomy" id="2918901"/>
    <lineage>
        <taxon>Bacteria</taxon>
        <taxon>Bacillati</taxon>
        <taxon>Bacillota</taxon>
        <taxon>Bacilli</taxon>
        <taxon>Bacillales</taxon>
        <taxon>Paenibacillaceae</taxon>
        <taxon>Paenibacillus</taxon>
    </lineage>
</organism>
<sequence>MDNMKRWDGILILIMGLAAVLNVYNIWHEGLGNTYYAATVKSMLHSFHNFFFASYDPAGFITVDKPPAALWIQTISAKIFGYHGWALILPQVLAGVASVGVLYAIVKPTFGRTAALIASVVLAITPISVAVARTNNVDTILVFLLLLATWSLFKSVRNGKLGWLLLTAVFVGIGFNVKMLQAYMVVPAIYLFYVLASKVSWRKKWTQLGGATAVLLVVSVLWAVIVDSIPPDKRPYIGSSKTNSVLELAFGYNGISRLTGEGGPSGMIGGGMPIEGKSGQGTSHTEGESKSPPSDVQPAPGGMPMPGSGIPQLTDVQMKQLRDVMEKMGINANNPAEMMQLSPEKQRELQSELEKLGIQLPMMPGAAIGGSGPSVPMQPANDMGIQMPANDGMPTGGGMGMSTGKKGPFRLFQTELGGQISWLLGFALLAAFSLFADIRRRRQLNDEHREAIFWYAWLLPMMGFFSIASFFHSYYLSMLAPAIAALTGIGLTTMWKQYRETTWTQWIFPVAIILTSTIQAILIHQSMIQSGWAYAVGGAGITLAISMVVVKNAGEGLKRTIAIVSLTSLLIAPLYWSMTPALYGDNSILPEAGPQLKSFAGMNQILTQQGDPKLVQYLNAHNNGETYLVATASNMSATPIQLETDRAVMMYGGYLGSDPAVTVERIEQYVKNGDIRFFLVSRMGFGDNQDITNWIVENCEEVPASEWQSDVNWSSSIGLPMTMSGMNKLYVYNGK</sequence>
<evidence type="ECO:0000259" key="11">
    <source>
        <dbReference type="Pfam" id="PF24878"/>
    </source>
</evidence>
<dbReference type="GO" id="GO:0009103">
    <property type="term" value="P:lipopolysaccharide biosynthetic process"/>
    <property type="evidence" value="ECO:0007669"/>
    <property type="project" value="UniProtKB-ARBA"/>
</dbReference>
<feature type="compositionally biased region" description="Low complexity" evidence="8">
    <location>
        <begin position="298"/>
        <end position="311"/>
    </location>
</feature>
<feature type="transmembrane region" description="Helical" evidence="9">
    <location>
        <begin position="113"/>
        <end position="131"/>
    </location>
</feature>
<evidence type="ECO:0000259" key="10">
    <source>
        <dbReference type="Pfam" id="PF13231"/>
    </source>
</evidence>
<evidence type="ECO:0000256" key="3">
    <source>
        <dbReference type="ARBA" id="ARBA00022676"/>
    </source>
</evidence>
<proteinExistence type="predicted"/>
<dbReference type="Pfam" id="PF24878">
    <property type="entry name" value="YkcB_C"/>
    <property type="match status" value="1"/>
</dbReference>
<dbReference type="Pfam" id="PF13231">
    <property type="entry name" value="PMT_2"/>
    <property type="match status" value="1"/>
</dbReference>
<feature type="transmembrane region" description="Helical" evidence="9">
    <location>
        <begin position="137"/>
        <end position="153"/>
    </location>
</feature>
<evidence type="ECO:0000256" key="2">
    <source>
        <dbReference type="ARBA" id="ARBA00022475"/>
    </source>
</evidence>
<feature type="transmembrane region" description="Helical" evidence="9">
    <location>
        <begin position="7"/>
        <end position="27"/>
    </location>
</feature>
<keyword evidence="7 9" id="KW-0472">Membrane</keyword>
<evidence type="ECO:0000313" key="13">
    <source>
        <dbReference type="Proteomes" id="UP001304650"/>
    </source>
</evidence>
<dbReference type="EMBL" id="CP130319">
    <property type="protein sequence ID" value="WNR44051.1"/>
    <property type="molecule type" value="Genomic_DNA"/>
</dbReference>
<dbReference type="InterPro" id="IPR056785">
    <property type="entry name" value="YkcA/B-like_C"/>
</dbReference>
<evidence type="ECO:0000313" key="12">
    <source>
        <dbReference type="EMBL" id="WNR44051.1"/>
    </source>
</evidence>
<accession>A0AA96LP24</accession>